<accession>A0A511N8G7</accession>
<organism evidence="2 3">
    <name type="scientific">Deinococcus cellulosilyticus (strain DSM 18568 / NBRC 106333 / KACC 11606 / 5516J-15)</name>
    <dbReference type="NCBI Taxonomy" id="1223518"/>
    <lineage>
        <taxon>Bacteria</taxon>
        <taxon>Thermotogati</taxon>
        <taxon>Deinococcota</taxon>
        <taxon>Deinococci</taxon>
        <taxon>Deinococcales</taxon>
        <taxon>Deinococcaceae</taxon>
        <taxon>Deinococcus</taxon>
    </lineage>
</organism>
<reference evidence="2 3" key="1">
    <citation type="submission" date="2019-07" db="EMBL/GenBank/DDBJ databases">
        <title>Whole genome shotgun sequence of Deinococcus cellulosilyticus NBRC 106333.</title>
        <authorList>
            <person name="Hosoyama A."/>
            <person name="Uohara A."/>
            <person name="Ohji S."/>
            <person name="Ichikawa N."/>
        </authorList>
    </citation>
    <scope>NUCLEOTIDE SEQUENCE [LARGE SCALE GENOMIC DNA]</scope>
    <source>
        <strain evidence="2 3">NBRC 106333</strain>
    </source>
</reference>
<dbReference type="EMBL" id="BJXB01000028">
    <property type="protein sequence ID" value="GEM49124.1"/>
    <property type="molecule type" value="Genomic_DNA"/>
</dbReference>
<proteinExistence type="predicted"/>
<feature type="transmembrane region" description="Helical" evidence="1">
    <location>
        <begin position="30"/>
        <end position="50"/>
    </location>
</feature>
<sequence>MQLTFEAFSAICTVGLSMNATGIISEPGHLILAAMMYLGRIGPLTFALALSTQATQGAVRYPADKNIMIG</sequence>
<gene>
    <name evidence="2" type="ORF">DC3_47590</name>
</gene>
<name>A0A511N8G7_DEIC1</name>
<comment type="caution">
    <text evidence="2">The sequence shown here is derived from an EMBL/GenBank/DDBJ whole genome shotgun (WGS) entry which is preliminary data.</text>
</comment>
<evidence type="ECO:0000313" key="2">
    <source>
        <dbReference type="EMBL" id="GEM49124.1"/>
    </source>
</evidence>
<evidence type="ECO:0000256" key="1">
    <source>
        <dbReference type="SAM" id="Phobius"/>
    </source>
</evidence>
<dbReference type="Proteomes" id="UP000321306">
    <property type="component" value="Unassembled WGS sequence"/>
</dbReference>
<keyword evidence="1" id="KW-1133">Transmembrane helix</keyword>
<feature type="transmembrane region" description="Helical" evidence="1">
    <location>
        <begin position="7"/>
        <end position="24"/>
    </location>
</feature>
<evidence type="ECO:0000313" key="3">
    <source>
        <dbReference type="Proteomes" id="UP000321306"/>
    </source>
</evidence>
<keyword evidence="1" id="KW-0812">Transmembrane</keyword>
<dbReference type="AlphaFoldDB" id="A0A511N8G7"/>
<protein>
    <submittedName>
        <fullName evidence="2">Uncharacterized protein</fullName>
    </submittedName>
</protein>
<keyword evidence="3" id="KW-1185">Reference proteome</keyword>
<keyword evidence="1" id="KW-0472">Membrane</keyword>
<dbReference type="RefSeq" id="WP_246130786.1">
    <property type="nucleotide sequence ID" value="NZ_BJXB01000028.1"/>
</dbReference>